<feature type="compositionally biased region" description="Polar residues" evidence="1">
    <location>
        <begin position="71"/>
        <end position="80"/>
    </location>
</feature>
<evidence type="ECO:0000313" key="2">
    <source>
        <dbReference type="EMBL" id="KAF7548659.1"/>
    </source>
</evidence>
<feature type="compositionally biased region" description="Polar residues" evidence="1">
    <location>
        <begin position="1"/>
        <end position="11"/>
    </location>
</feature>
<dbReference type="AlphaFoldDB" id="A0A9P5H4J0"/>
<gene>
    <name evidence="2" type="ORF">G7Z17_g6910</name>
</gene>
<reference evidence="2" key="1">
    <citation type="submission" date="2020-03" db="EMBL/GenBank/DDBJ databases">
        <title>Draft Genome Sequence of Cylindrodendrum hubeiense.</title>
        <authorList>
            <person name="Buettner E."/>
            <person name="Kellner H."/>
        </authorList>
    </citation>
    <scope>NUCLEOTIDE SEQUENCE</scope>
    <source>
        <strain evidence="2">IHI 201604</strain>
    </source>
</reference>
<feature type="compositionally biased region" description="Acidic residues" evidence="1">
    <location>
        <begin position="14"/>
        <end position="25"/>
    </location>
</feature>
<dbReference type="EMBL" id="JAANBB010000142">
    <property type="protein sequence ID" value="KAF7548659.1"/>
    <property type="molecule type" value="Genomic_DNA"/>
</dbReference>
<evidence type="ECO:0000313" key="3">
    <source>
        <dbReference type="Proteomes" id="UP000722485"/>
    </source>
</evidence>
<comment type="caution">
    <text evidence="2">The sequence shown here is derived from an EMBL/GenBank/DDBJ whole genome shotgun (WGS) entry which is preliminary data.</text>
</comment>
<organism evidence="2 3">
    <name type="scientific">Cylindrodendrum hubeiense</name>
    <dbReference type="NCBI Taxonomy" id="595255"/>
    <lineage>
        <taxon>Eukaryota</taxon>
        <taxon>Fungi</taxon>
        <taxon>Dikarya</taxon>
        <taxon>Ascomycota</taxon>
        <taxon>Pezizomycotina</taxon>
        <taxon>Sordariomycetes</taxon>
        <taxon>Hypocreomycetidae</taxon>
        <taxon>Hypocreales</taxon>
        <taxon>Nectriaceae</taxon>
        <taxon>Cylindrodendrum</taxon>
    </lineage>
</organism>
<evidence type="ECO:0000256" key="1">
    <source>
        <dbReference type="SAM" id="MobiDB-lite"/>
    </source>
</evidence>
<accession>A0A9P5H4J0</accession>
<dbReference type="Proteomes" id="UP000722485">
    <property type="component" value="Unassembled WGS sequence"/>
</dbReference>
<keyword evidence="3" id="KW-1185">Reference proteome</keyword>
<feature type="compositionally biased region" description="Low complexity" evidence="1">
    <location>
        <begin position="26"/>
        <end position="39"/>
    </location>
</feature>
<name>A0A9P5H4J0_9HYPO</name>
<feature type="region of interest" description="Disordered" evidence="1">
    <location>
        <begin position="1"/>
        <end position="58"/>
    </location>
</feature>
<proteinExistence type="predicted"/>
<protein>
    <submittedName>
        <fullName evidence="2">Uncharacterized protein</fullName>
    </submittedName>
</protein>
<feature type="region of interest" description="Disordered" evidence="1">
    <location>
        <begin position="71"/>
        <end position="92"/>
    </location>
</feature>
<sequence>MRGNSTRTGQGLATDEENEEDEDGVADAANAADNADSEAPGICATTPVSAPDSPPGVRISTSTSNLNLMTRLPQTESSSLAAPVPQIASNLG</sequence>